<dbReference type="EC" id="6.3.4.15" evidence="5"/>
<accession>A0ABY8FQ53</accession>
<dbReference type="InterPro" id="IPR004143">
    <property type="entry name" value="BPL_LPL_catalytic"/>
</dbReference>
<protein>
    <recommendedName>
        <fullName evidence="5">biotin--[biotin carboxyl-carrier protein] ligase</fullName>
        <ecNumber evidence="5">6.3.4.15</ecNumber>
    </recommendedName>
</protein>
<feature type="domain" description="BPL/LPL catalytic" evidence="7">
    <location>
        <begin position="1"/>
        <end position="171"/>
    </location>
</feature>
<keyword evidence="2" id="KW-0547">Nucleotide-binding</keyword>
<dbReference type="CDD" id="cd16442">
    <property type="entry name" value="BPL"/>
    <property type="match status" value="1"/>
</dbReference>
<dbReference type="GO" id="GO:0004077">
    <property type="term" value="F:biotin--[biotin carboxyl-carrier protein] ligase activity"/>
    <property type="evidence" value="ECO:0007669"/>
    <property type="project" value="UniProtKB-EC"/>
</dbReference>
<evidence type="ECO:0000256" key="2">
    <source>
        <dbReference type="ARBA" id="ARBA00022741"/>
    </source>
</evidence>
<evidence type="ECO:0000256" key="3">
    <source>
        <dbReference type="ARBA" id="ARBA00022840"/>
    </source>
</evidence>
<keyword evidence="9" id="KW-1185">Reference proteome</keyword>
<dbReference type="SUPFAM" id="SSF50037">
    <property type="entry name" value="C-terminal domain of transcriptional repressors"/>
    <property type="match status" value="1"/>
</dbReference>
<gene>
    <name evidence="8" type="ORF">P7228_14265</name>
</gene>
<keyword evidence="1 8" id="KW-0436">Ligase</keyword>
<dbReference type="InterPro" id="IPR004408">
    <property type="entry name" value="Biotin_CoA_COase_ligase"/>
</dbReference>
<name>A0ABY8FQ53_9SPHN</name>
<evidence type="ECO:0000256" key="6">
    <source>
        <dbReference type="ARBA" id="ARBA00047846"/>
    </source>
</evidence>
<dbReference type="Gene3D" id="3.30.930.10">
    <property type="entry name" value="Bira Bifunctional Protein, Domain 2"/>
    <property type="match status" value="1"/>
</dbReference>
<dbReference type="InterPro" id="IPR008988">
    <property type="entry name" value="Transcriptional_repressor_C"/>
</dbReference>
<dbReference type="PANTHER" id="PTHR12835">
    <property type="entry name" value="BIOTIN PROTEIN LIGASE"/>
    <property type="match status" value="1"/>
</dbReference>
<dbReference type="InterPro" id="IPR045864">
    <property type="entry name" value="aa-tRNA-synth_II/BPL/LPL"/>
</dbReference>
<dbReference type="PANTHER" id="PTHR12835:SF5">
    <property type="entry name" value="BIOTIN--PROTEIN LIGASE"/>
    <property type="match status" value="1"/>
</dbReference>
<keyword evidence="4" id="KW-0092">Biotin</keyword>
<dbReference type="RefSeq" id="WP_278015897.1">
    <property type="nucleotide sequence ID" value="NZ_CP121106.1"/>
</dbReference>
<dbReference type="Proteomes" id="UP001215827">
    <property type="component" value="Chromosome"/>
</dbReference>
<reference evidence="8 9" key="1">
    <citation type="submission" date="2023-03" db="EMBL/GenBank/DDBJ databases">
        <title>Altererythrobacter sp. CAU 1644 isolated from sand.</title>
        <authorList>
            <person name="Kim W."/>
        </authorList>
    </citation>
    <scope>NUCLEOTIDE SEQUENCE [LARGE SCALE GENOMIC DNA]</scope>
    <source>
        <strain evidence="8 9">CAU 1644</strain>
    </source>
</reference>
<dbReference type="InterPro" id="IPR003142">
    <property type="entry name" value="BPL_C"/>
</dbReference>
<dbReference type="Pfam" id="PF02237">
    <property type="entry name" value="BPL_C"/>
    <property type="match status" value="1"/>
</dbReference>
<proteinExistence type="predicted"/>
<dbReference type="Pfam" id="PF03099">
    <property type="entry name" value="BPL_LplA_LipB"/>
    <property type="match status" value="1"/>
</dbReference>
<dbReference type="PROSITE" id="PS51733">
    <property type="entry name" value="BPL_LPL_CATALYTIC"/>
    <property type="match status" value="1"/>
</dbReference>
<evidence type="ECO:0000313" key="9">
    <source>
        <dbReference type="Proteomes" id="UP001215827"/>
    </source>
</evidence>
<dbReference type="SUPFAM" id="SSF55681">
    <property type="entry name" value="Class II aaRS and biotin synthetases"/>
    <property type="match status" value="1"/>
</dbReference>
<dbReference type="NCBIfam" id="TIGR00121">
    <property type="entry name" value="birA_ligase"/>
    <property type="match status" value="1"/>
</dbReference>
<organism evidence="8 9">
    <name type="scientific">Altererythrobacter arenosus</name>
    <dbReference type="NCBI Taxonomy" id="3032592"/>
    <lineage>
        <taxon>Bacteria</taxon>
        <taxon>Pseudomonadati</taxon>
        <taxon>Pseudomonadota</taxon>
        <taxon>Alphaproteobacteria</taxon>
        <taxon>Sphingomonadales</taxon>
        <taxon>Erythrobacteraceae</taxon>
        <taxon>Altererythrobacter</taxon>
    </lineage>
</organism>
<comment type="catalytic activity">
    <reaction evidence="6">
        <text>biotin + L-lysyl-[protein] + ATP = N(6)-biotinyl-L-lysyl-[protein] + AMP + diphosphate + H(+)</text>
        <dbReference type="Rhea" id="RHEA:11756"/>
        <dbReference type="Rhea" id="RHEA-COMP:9752"/>
        <dbReference type="Rhea" id="RHEA-COMP:10505"/>
        <dbReference type="ChEBI" id="CHEBI:15378"/>
        <dbReference type="ChEBI" id="CHEBI:29969"/>
        <dbReference type="ChEBI" id="CHEBI:30616"/>
        <dbReference type="ChEBI" id="CHEBI:33019"/>
        <dbReference type="ChEBI" id="CHEBI:57586"/>
        <dbReference type="ChEBI" id="CHEBI:83144"/>
        <dbReference type="ChEBI" id="CHEBI:456215"/>
        <dbReference type="EC" id="6.3.4.15"/>
    </reaction>
</comment>
<keyword evidence="3" id="KW-0067">ATP-binding</keyword>
<dbReference type="EMBL" id="CP121106">
    <property type="protein sequence ID" value="WFL77138.1"/>
    <property type="molecule type" value="Genomic_DNA"/>
</dbReference>
<dbReference type="Gene3D" id="2.30.30.100">
    <property type="match status" value="1"/>
</dbReference>
<sequence>MIEFVAETGSTNADLLARLSDGDRVAEGRWLVARRQSAGRGRQGRTWFDGSGNFMGSTVVHVGESDPPAQSLALLAGLAVYEAVLPLCPDPHSLRLKWPNDLLLGDAKLCGILLEGQGKAVVIGIGVNLAVAPDVPDRKTIALADVTAAPGVDEFAGSLARCFDRELERWRTFGLEPLIRRWRAAGTREGTSLAVHEPDGAIASGTFAGLDDQGNLLLRLEDGRLRAIHAGDVTLA</sequence>
<evidence type="ECO:0000256" key="1">
    <source>
        <dbReference type="ARBA" id="ARBA00022598"/>
    </source>
</evidence>
<evidence type="ECO:0000256" key="5">
    <source>
        <dbReference type="ARBA" id="ARBA00024227"/>
    </source>
</evidence>
<evidence type="ECO:0000256" key="4">
    <source>
        <dbReference type="ARBA" id="ARBA00023267"/>
    </source>
</evidence>
<evidence type="ECO:0000259" key="7">
    <source>
        <dbReference type="PROSITE" id="PS51733"/>
    </source>
</evidence>
<evidence type="ECO:0000313" key="8">
    <source>
        <dbReference type="EMBL" id="WFL77138.1"/>
    </source>
</evidence>